<dbReference type="EMBL" id="LFMI01000360">
    <property type="protein sequence ID" value="OTA02801.1"/>
    <property type="molecule type" value="Genomic_DNA"/>
</dbReference>
<dbReference type="AlphaFoldDB" id="A0A2H2ZRY3"/>
<comment type="caution">
    <text evidence="2">The sequence shown here is derived from an EMBL/GenBank/DDBJ whole genome shotgun (WGS) entry which is preliminary data.</text>
</comment>
<accession>A0A2H2ZRY3</accession>
<feature type="region of interest" description="Disordered" evidence="1">
    <location>
        <begin position="130"/>
        <end position="197"/>
    </location>
</feature>
<gene>
    <name evidence="2" type="ORF">A9Z42_0032270</name>
</gene>
<name>A0A2H2ZRY3_TRIPA</name>
<evidence type="ECO:0000256" key="1">
    <source>
        <dbReference type="SAM" id="MobiDB-lite"/>
    </source>
</evidence>
<organism evidence="2 3">
    <name type="scientific">Trichoderma parareesei</name>
    <name type="common">Filamentous fungus</name>
    <dbReference type="NCBI Taxonomy" id="858221"/>
    <lineage>
        <taxon>Eukaryota</taxon>
        <taxon>Fungi</taxon>
        <taxon>Dikarya</taxon>
        <taxon>Ascomycota</taxon>
        <taxon>Pezizomycotina</taxon>
        <taxon>Sordariomycetes</taxon>
        <taxon>Hypocreomycetidae</taxon>
        <taxon>Hypocreales</taxon>
        <taxon>Hypocreaceae</taxon>
        <taxon>Trichoderma</taxon>
    </lineage>
</organism>
<reference evidence="2 3" key="1">
    <citation type="journal article" date="2015" name="Genome Announc.">
        <title>Genome sequence and annotation of Trichoderma parareesei, the ancestor of the cellulase producer Trichoderma reesei.</title>
        <authorList>
            <person name="Yang D."/>
            <person name="Pomraning K."/>
            <person name="Kopchinskiy A."/>
            <person name="Karimi Aghcheh R."/>
            <person name="Atanasova L."/>
            <person name="Chenthamara K."/>
            <person name="Baker S.E."/>
            <person name="Zhang R."/>
            <person name="Shen Q."/>
            <person name="Freitag M."/>
            <person name="Kubicek C.P."/>
            <person name="Druzhinina I.S."/>
        </authorList>
    </citation>
    <scope>NUCLEOTIDE SEQUENCE [LARGE SCALE GENOMIC DNA]</scope>
    <source>
        <strain evidence="2 3">CBS 125925</strain>
    </source>
</reference>
<keyword evidence="3" id="KW-1185">Reference proteome</keyword>
<evidence type="ECO:0000313" key="2">
    <source>
        <dbReference type="EMBL" id="OTA02801.1"/>
    </source>
</evidence>
<evidence type="ECO:0000313" key="3">
    <source>
        <dbReference type="Proteomes" id="UP000219286"/>
    </source>
</evidence>
<proteinExistence type="predicted"/>
<dbReference type="Proteomes" id="UP000219286">
    <property type="component" value="Unassembled WGS sequence"/>
</dbReference>
<protein>
    <submittedName>
        <fullName evidence="2">Uncharacterized protein</fullName>
    </submittedName>
</protein>
<sequence>MAQPSIPVMEYWEPEDLIEKEALPTKPGQKLWRMEKCKGLSLVLVTMHQGNRSEIRDDATGGLLAWSPLQDELWQVSLTVPWGDVTTYRVLARACHLISTVSSGPTHQGKSKGKKRVKIEVDDDAEDIWATDSNTTATSEDRPAATASQSFRKRVKSSHRLDEGVSSTSSKRNTGEAAQCTGKAKTTSTGKPDGTEPSGYVYSAPPLWAAHLPPTAYFSSPELCLEVSLRLTPYKPDDSGHTPVDGYPKLTRIRLKTVH</sequence>